<gene>
    <name evidence="2" type="ORF">RIB2604_02008550</name>
</gene>
<proteinExistence type="predicted"/>
<dbReference type="AlphaFoldDB" id="A0A146FM83"/>
<accession>A0A146FM83</accession>
<feature type="compositionally biased region" description="Acidic residues" evidence="1">
    <location>
        <begin position="1"/>
        <end position="13"/>
    </location>
</feature>
<dbReference type="EMBL" id="BCWF01000020">
    <property type="protein sequence ID" value="GAT26273.1"/>
    <property type="molecule type" value="Genomic_DNA"/>
</dbReference>
<protein>
    <submittedName>
        <fullName evidence="2">C2H2 transcription factor</fullName>
    </submittedName>
</protein>
<reference evidence="2 3" key="1">
    <citation type="journal article" date="2016" name="DNA Res.">
        <title>Genome sequence of Aspergillus luchuensis NBRC 4314.</title>
        <authorList>
            <person name="Yamada O."/>
            <person name="Machida M."/>
            <person name="Hosoyama A."/>
            <person name="Goto M."/>
            <person name="Takahashi T."/>
            <person name="Futagami T."/>
            <person name="Yamagata Y."/>
            <person name="Takeuchi M."/>
            <person name="Kobayashi T."/>
            <person name="Koike H."/>
            <person name="Abe K."/>
            <person name="Asai K."/>
            <person name="Arita M."/>
            <person name="Fujita N."/>
            <person name="Fukuda K."/>
            <person name="Higa K."/>
            <person name="Horikawa H."/>
            <person name="Ishikawa T."/>
            <person name="Jinno K."/>
            <person name="Kato Y."/>
            <person name="Kirimura K."/>
            <person name="Mizutani O."/>
            <person name="Nakasone K."/>
            <person name="Sano M."/>
            <person name="Shiraishi Y."/>
            <person name="Tsukahara M."/>
            <person name="Gomi K."/>
        </authorList>
    </citation>
    <scope>NUCLEOTIDE SEQUENCE [LARGE SCALE GENOMIC DNA]</scope>
    <source>
        <strain evidence="2 3">RIB 2604</strain>
    </source>
</reference>
<comment type="caution">
    <text evidence="2">The sequence shown here is derived from an EMBL/GenBank/DDBJ whole genome shotgun (WGS) entry which is preliminary data.</text>
</comment>
<sequence>MTQREEEEEDDDDGRAAGRGRGMSTGRDARGNKRGEGEGGETEKGIRIRKGRNEGRDTSTRLLSAIPGWMEGPAARKGGSAALPGGSSQTTLPVNVSPGVYRWERDKPESDSIHVWQGYS</sequence>
<feature type="compositionally biased region" description="Basic and acidic residues" evidence="1">
    <location>
        <begin position="27"/>
        <end position="59"/>
    </location>
</feature>
<organism evidence="2 3">
    <name type="scientific">Aspergillus kawachii</name>
    <name type="common">White koji mold</name>
    <name type="synonym">Aspergillus awamori var. kawachi</name>
    <dbReference type="NCBI Taxonomy" id="1069201"/>
    <lineage>
        <taxon>Eukaryota</taxon>
        <taxon>Fungi</taxon>
        <taxon>Dikarya</taxon>
        <taxon>Ascomycota</taxon>
        <taxon>Pezizomycotina</taxon>
        <taxon>Eurotiomycetes</taxon>
        <taxon>Eurotiomycetidae</taxon>
        <taxon>Eurotiales</taxon>
        <taxon>Aspergillaceae</taxon>
        <taxon>Aspergillus</taxon>
        <taxon>Aspergillus subgen. Circumdati</taxon>
    </lineage>
</organism>
<reference evidence="3" key="2">
    <citation type="submission" date="2016-02" db="EMBL/GenBank/DDBJ databases">
        <title>Genome sequencing of Aspergillus luchuensis NBRC 4314.</title>
        <authorList>
            <person name="Yamada O."/>
        </authorList>
    </citation>
    <scope>NUCLEOTIDE SEQUENCE [LARGE SCALE GENOMIC DNA]</scope>
    <source>
        <strain evidence="3">RIB 2604</strain>
    </source>
</reference>
<evidence type="ECO:0000313" key="2">
    <source>
        <dbReference type="EMBL" id="GAT26273.1"/>
    </source>
</evidence>
<evidence type="ECO:0000256" key="1">
    <source>
        <dbReference type="SAM" id="MobiDB-lite"/>
    </source>
</evidence>
<name>A0A146FM83_ASPKA</name>
<dbReference type="Proteomes" id="UP000075230">
    <property type="component" value="Unassembled WGS sequence"/>
</dbReference>
<feature type="region of interest" description="Disordered" evidence="1">
    <location>
        <begin position="1"/>
        <end position="93"/>
    </location>
</feature>
<evidence type="ECO:0000313" key="3">
    <source>
        <dbReference type="Proteomes" id="UP000075230"/>
    </source>
</evidence>